<dbReference type="InterPro" id="IPR029032">
    <property type="entry name" value="AhpD-like"/>
</dbReference>
<protein>
    <submittedName>
        <fullName evidence="2">Gamma-carboxymuconolactone decarboxylase subunit-like protein</fullName>
    </submittedName>
</protein>
<dbReference type="PANTHER" id="PTHR33930">
    <property type="entry name" value="ALKYL HYDROPEROXIDE REDUCTASE AHPD"/>
    <property type="match status" value="1"/>
</dbReference>
<evidence type="ECO:0000259" key="1">
    <source>
        <dbReference type="Pfam" id="PF02627"/>
    </source>
</evidence>
<dbReference type="AlphaFoldDB" id="A0A3G3IIB5"/>
<organism evidence="2 3">
    <name type="scientific">Methanomethylophilus alvi</name>
    <dbReference type="NCBI Taxonomy" id="1291540"/>
    <lineage>
        <taxon>Archaea</taxon>
        <taxon>Methanobacteriati</taxon>
        <taxon>Thermoplasmatota</taxon>
        <taxon>Thermoplasmata</taxon>
        <taxon>Methanomassiliicoccales</taxon>
        <taxon>Methanomethylophilaceae</taxon>
        <taxon>Methanomethylophilus</taxon>
    </lineage>
</organism>
<dbReference type="PANTHER" id="PTHR33930:SF2">
    <property type="entry name" value="BLR3452 PROTEIN"/>
    <property type="match status" value="1"/>
</dbReference>
<reference evidence="2 3" key="1">
    <citation type="submission" date="2016-10" db="EMBL/GenBank/DDBJ databases">
        <title>Complete genome of the TMA-utilizing, human hosted archaeon Methanomethylophilus alvus Gen. nov, sp. nov., strain Mx-05, derived from a pure culture.</title>
        <authorList>
            <person name="Brugere J.-F."/>
            <person name="Ben Hania W."/>
            <person name="Chaudhary P.P."/>
            <person name="Gaci N."/>
            <person name="Borrel G."/>
            <person name="Cao Van Tuat L."/>
            <person name="Fardeau M.-L."/>
            <person name="Harris H.M.B."/>
            <person name="O'Toole P.W."/>
            <person name="Ollivier B."/>
        </authorList>
    </citation>
    <scope>NUCLEOTIDE SEQUENCE [LARGE SCALE GENOMIC DNA]</scope>
    <source>
        <strain evidence="2 3">Mx-05</strain>
    </source>
</reference>
<evidence type="ECO:0000313" key="2">
    <source>
        <dbReference type="EMBL" id="AYQ55304.1"/>
    </source>
</evidence>
<dbReference type="GeneID" id="41321950"/>
<name>A0A3G3IIB5_9ARCH</name>
<dbReference type="Proteomes" id="UP000273278">
    <property type="component" value="Chromosome"/>
</dbReference>
<dbReference type="Pfam" id="PF02627">
    <property type="entry name" value="CMD"/>
    <property type="match status" value="1"/>
</dbReference>
<feature type="domain" description="Carboxymuconolactone decarboxylase-like" evidence="1">
    <location>
        <begin position="35"/>
        <end position="116"/>
    </location>
</feature>
<sequence>MTKEEDEKTVEKILERVRKVCGFIPVTNQILSERPDLFIPYSSLSGAIFENETKFDKKTKHLLALAAAAAMGSEHCIRNQMRESVALGATEEEVLEVLVIAAYMGMTRSQSYSFRAYAEQFGRKLE</sequence>
<dbReference type="SUPFAM" id="SSF69118">
    <property type="entry name" value="AhpD-like"/>
    <property type="match status" value="1"/>
</dbReference>
<evidence type="ECO:0000313" key="3">
    <source>
        <dbReference type="Proteomes" id="UP000273278"/>
    </source>
</evidence>
<dbReference type="GO" id="GO:0051920">
    <property type="term" value="F:peroxiredoxin activity"/>
    <property type="evidence" value="ECO:0007669"/>
    <property type="project" value="InterPro"/>
</dbReference>
<dbReference type="RefSeq" id="WP_015505057.1">
    <property type="nucleotide sequence ID" value="NZ_CAYARP010000017.1"/>
</dbReference>
<accession>A0A3G3IIB5</accession>
<gene>
    <name evidence="2" type="ORF">BKD89_05765</name>
</gene>
<dbReference type="EMBL" id="CP017686">
    <property type="protein sequence ID" value="AYQ55304.1"/>
    <property type="molecule type" value="Genomic_DNA"/>
</dbReference>
<dbReference type="InterPro" id="IPR003779">
    <property type="entry name" value="CMD-like"/>
</dbReference>
<dbReference type="OMA" id="IADYHIS"/>
<dbReference type="Gene3D" id="1.20.1290.10">
    <property type="entry name" value="AhpD-like"/>
    <property type="match status" value="1"/>
</dbReference>
<proteinExistence type="predicted"/>